<dbReference type="Proteomes" id="UP001158500">
    <property type="component" value="Unassembled WGS sequence"/>
</dbReference>
<dbReference type="CDD" id="cd00431">
    <property type="entry name" value="cysteine_hydrolases"/>
    <property type="match status" value="1"/>
</dbReference>
<comment type="caution">
    <text evidence="3">The sequence shown here is derived from an EMBL/GenBank/DDBJ whole genome shotgun (WGS) entry which is preliminary data.</text>
</comment>
<dbReference type="EMBL" id="JAOCAE010000031">
    <property type="protein sequence ID" value="MDH1238808.1"/>
    <property type="molecule type" value="Genomic_DNA"/>
</dbReference>
<dbReference type="PANTHER" id="PTHR43540">
    <property type="entry name" value="PEROXYUREIDOACRYLATE/UREIDOACRYLATE AMIDOHYDROLASE-RELATED"/>
    <property type="match status" value="1"/>
</dbReference>
<dbReference type="GO" id="GO:0016787">
    <property type="term" value="F:hydrolase activity"/>
    <property type="evidence" value="ECO:0007669"/>
    <property type="project" value="UniProtKB-KW"/>
</dbReference>
<name>A0AA42PE91_STUST</name>
<dbReference type="RefSeq" id="WP_042921475.1">
    <property type="nucleotide sequence ID" value="NZ_JAOCAE010000031.1"/>
</dbReference>
<dbReference type="SUPFAM" id="SSF52499">
    <property type="entry name" value="Isochorismatase-like hydrolases"/>
    <property type="match status" value="1"/>
</dbReference>
<dbReference type="Gene3D" id="3.40.50.850">
    <property type="entry name" value="Isochorismatase-like"/>
    <property type="match status" value="1"/>
</dbReference>
<dbReference type="InterPro" id="IPR036380">
    <property type="entry name" value="Isochorismatase-like_sf"/>
</dbReference>
<organism evidence="3 4">
    <name type="scientific">Stutzerimonas stutzeri</name>
    <name type="common">Pseudomonas stutzeri</name>
    <dbReference type="NCBI Taxonomy" id="316"/>
    <lineage>
        <taxon>Bacteria</taxon>
        <taxon>Pseudomonadati</taxon>
        <taxon>Pseudomonadota</taxon>
        <taxon>Gammaproteobacteria</taxon>
        <taxon>Pseudomonadales</taxon>
        <taxon>Pseudomonadaceae</taxon>
        <taxon>Stutzerimonas</taxon>
    </lineage>
</organism>
<evidence type="ECO:0000313" key="3">
    <source>
        <dbReference type="EMBL" id="MDH1238808.1"/>
    </source>
</evidence>
<dbReference type="Pfam" id="PF00857">
    <property type="entry name" value="Isochorismatase"/>
    <property type="match status" value="1"/>
</dbReference>
<feature type="domain" description="Isochorismatase-like" evidence="2">
    <location>
        <begin position="29"/>
        <end position="212"/>
    </location>
</feature>
<evidence type="ECO:0000256" key="1">
    <source>
        <dbReference type="ARBA" id="ARBA00022801"/>
    </source>
</evidence>
<reference evidence="3" key="1">
    <citation type="submission" date="2022-09" db="EMBL/GenBank/DDBJ databases">
        <title>Intensive care unit water sources are persistently colonized with multi-drug resistant bacteria and are the site of extensive horizontal gene transfer of antibiotic resistance genes.</title>
        <authorList>
            <person name="Diorio-Toth L."/>
        </authorList>
    </citation>
    <scope>NUCLEOTIDE SEQUENCE</scope>
    <source>
        <strain evidence="3">GD03947</strain>
    </source>
</reference>
<gene>
    <name evidence="3" type="ORF">N5C32_22525</name>
</gene>
<evidence type="ECO:0000313" key="4">
    <source>
        <dbReference type="Proteomes" id="UP001158500"/>
    </source>
</evidence>
<protein>
    <submittedName>
        <fullName evidence="3">Cysteine hydrolase</fullName>
    </submittedName>
</protein>
<proteinExistence type="predicted"/>
<dbReference type="InterPro" id="IPR000868">
    <property type="entry name" value="Isochorismatase-like_dom"/>
</dbReference>
<evidence type="ECO:0000259" key="2">
    <source>
        <dbReference type="Pfam" id="PF00857"/>
    </source>
</evidence>
<keyword evidence="1 3" id="KW-0378">Hydrolase</keyword>
<sequence>MDSSTPTFSVSAEPYRWPFDGQISPQRVAFVIIDMQADFCGAGGFLHAQGIDIAPARATIEPIRRVLELVRQIPDMLVVHTREGHRPELVDLQANKLWRSKQISDGIGAEGPLGKILIRGEPGSDIIPELAPIAGEPVIDKPGKGAFYATDLEHILRTLGITHLVLAGLTTDVCVHSTLREANDRGFECLMLTDATMATELHHYEATMTMTTMQGGLFGAIASSGQLLEALEPLITGIRADPTRPQSEQARA</sequence>
<dbReference type="AlphaFoldDB" id="A0AA42PE91"/>
<dbReference type="PANTHER" id="PTHR43540:SF9">
    <property type="entry name" value="FAMILY HYDROLASE, PUTATIVE (AFU_ORTHOLOGUE AFUA_2G08700)-RELATED"/>
    <property type="match status" value="1"/>
</dbReference>
<dbReference type="InterPro" id="IPR050272">
    <property type="entry name" value="Isochorismatase-like_hydrls"/>
</dbReference>
<accession>A0AA42PE91</accession>